<feature type="region of interest" description="Disordered" evidence="1">
    <location>
        <begin position="164"/>
        <end position="186"/>
    </location>
</feature>
<feature type="region of interest" description="Disordered" evidence="1">
    <location>
        <begin position="243"/>
        <end position="264"/>
    </location>
</feature>
<accession>A0ABX4FUX3</accession>
<dbReference type="Proteomes" id="UP000215999">
    <property type="component" value="Unassembled WGS sequence"/>
</dbReference>
<name>A0ABX4FUX3_9GAMM</name>
<evidence type="ECO:0008006" key="4">
    <source>
        <dbReference type="Google" id="ProtNLM"/>
    </source>
</evidence>
<evidence type="ECO:0000313" key="2">
    <source>
        <dbReference type="EMBL" id="OZS42667.1"/>
    </source>
</evidence>
<gene>
    <name evidence="2" type="ORF">ASV53_17245</name>
</gene>
<evidence type="ECO:0000313" key="3">
    <source>
        <dbReference type="Proteomes" id="UP000215999"/>
    </source>
</evidence>
<dbReference type="RefSeq" id="WP_094958001.1">
    <property type="nucleotide sequence ID" value="NZ_NOIF01000134.1"/>
</dbReference>
<reference evidence="2 3" key="1">
    <citation type="journal article" date="2016" name="Antonie Van Leeuwenhoek">
        <title>Photobacterium sanguinicancri sp. nov. isolated from marine animals.</title>
        <authorList>
            <person name="Gomez-Gil B."/>
            <person name="Roque A."/>
            <person name="Rotllant G."/>
            <person name="Romalde J.L."/>
            <person name="Doce A."/>
            <person name="Eggermont M."/>
            <person name="Defoirdt T."/>
        </authorList>
    </citation>
    <scope>NUCLEOTIDE SEQUENCE [LARGE SCALE GENOMIC DNA]</scope>
    <source>
        <strain evidence="2 3">CAIM 1827</strain>
    </source>
</reference>
<evidence type="ECO:0000256" key="1">
    <source>
        <dbReference type="SAM" id="MobiDB-lite"/>
    </source>
</evidence>
<protein>
    <recommendedName>
        <fullName evidence="4">KfrA N-terminal DNA-binding domain-containing protein</fullName>
    </recommendedName>
</protein>
<keyword evidence="3" id="KW-1185">Reference proteome</keyword>
<proteinExistence type="predicted"/>
<comment type="caution">
    <text evidence="2">The sequence shown here is derived from an EMBL/GenBank/DDBJ whole genome shotgun (WGS) entry which is preliminary data.</text>
</comment>
<dbReference type="EMBL" id="NOIF01000134">
    <property type="protein sequence ID" value="OZS42667.1"/>
    <property type="molecule type" value="Genomic_DNA"/>
</dbReference>
<organism evidence="2 3">
    <name type="scientific">Photobacterium sanguinicancri</name>
    <dbReference type="NCBI Taxonomy" id="875932"/>
    <lineage>
        <taxon>Bacteria</taxon>
        <taxon>Pseudomonadati</taxon>
        <taxon>Pseudomonadota</taxon>
        <taxon>Gammaproteobacteria</taxon>
        <taxon>Vibrionales</taxon>
        <taxon>Vibrionaceae</taxon>
        <taxon>Photobacterium</taxon>
    </lineage>
</organism>
<sequence length="264" mass="29647">MQTTNMALLNPLQGSTLIDPNIYFLQIKSWLEAGKALETITANQLQQAVGGSYQNALQVLEELDSYIAGEKPAQTNVDFPFSLINQMHNMYFDAWRVMFGVNFVQDTAQSKAQVAELSATQAELASVQALLAEKEADVERLVSGQKAVLDELESDVNKAVKAKQTAQHNARKTKAAHTSLQKDHSKLLKQHTALTASLEKQQESSEQTKADYEKLVEEMEAQSKHQLDAQRRHVEELNEQLARVKQELVDKNQQLGQQHHENQN</sequence>